<evidence type="ECO:0000256" key="4">
    <source>
        <dbReference type="ARBA" id="ARBA00023172"/>
    </source>
</evidence>
<dbReference type="Proteomes" id="UP000000238">
    <property type="component" value="Chromosome"/>
</dbReference>
<dbReference type="GO" id="GO:0015074">
    <property type="term" value="P:DNA integration"/>
    <property type="evidence" value="ECO:0007669"/>
    <property type="project" value="UniProtKB-KW"/>
</dbReference>
<dbReference type="GO" id="GO:0003677">
    <property type="term" value="F:DNA binding"/>
    <property type="evidence" value="ECO:0007669"/>
    <property type="project" value="UniProtKB-KW"/>
</dbReference>
<dbReference type="OrthoDB" id="9795573at2"/>
<feature type="domain" description="Tyr recombinase" evidence="5">
    <location>
        <begin position="209"/>
        <end position="391"/>
    </location>
</feature>
<dbReference type="Gene3D" id="1.10.443.10">
    <property type="entry name" value="Intergrase catalytic core"/>
    <property type="match status" value="1"/>
</dbReference>
<dbReference type="InterPro" id="IPR025166">
    <property type="entry name" value="Integrase_DNA_bind_dom"/>
</dbReference>
<sequence>MGKLSDTKIRNAKTETDTCLSDGNGLSLRIYPKRGKIARTWVFRYRRPATKKPAKLSLGDYPVISLRAARQQAEIMRQQLFEGLDPQYVQKEQRAENANAITTQQLFESWLTLQKSAKEVTDRTLADHEARWRVHLEKSLGPLLAKHVIRRQIAAVLDSMVAKGIKEETRKCLCLLKMLFRFAEERHLIKENPIEGLSAKSFKITAGAPRDRALPLSELRSFWRLLDSASITPATANAFKLLILTGARRGEVTMMRWSELDLTQGMWVLPPERTKNRKAHTLYLPNLAMRLIESMRPISGHGEYVLSLGNGITPLSTEGLTVTLRRLSTRLESVPHFTVHDLRRSAATAWGEHLKTSPHVIEKMLNHQPRDRLVATYQRAAYIDEQKMAWKAWGEMVENHVANDFGNVVPLHARQD</sequence>
<evidence type="ECO:0000256" key="2">
    <source>
        <dbReference type="ARBA" id="ARBA00022908"/>
    </source>
</evidence>
<dbReference type="InterPro" id="IPR010998">
    <property type="entry name" value="Integrase_recombinase_N"/>
</dbReference>
<dbReference type="Pfam" id="PF00589">
    <property type="entry name" value="Phage_integrase"/>
    <property type="match status" value="1"/>
</dbReference>
<dbReference type="GO" id="GO:0006310">
    <property type="term" value="P:DNA recombination"/>
    <property type="evidence" value="ECO:0007669"/>
    <property type="project" value="UniProtKB-KW"/>
</dbReference>
<dbReference type="InterPro" id="IPR002104">
    <property type="entry name" value="Integrase_catalytic"/>
</dbReference>
<dbReference type="STRING" id="349521.HCH_00623"/>
<evidence type="ECO:0000313" key="6">
    <source>
        <dbReference type="EMBL" id="ABC27525.1"/>
    </source>
</evidence>
<dbReference type="Gene3D" id="3.30.160.390">
    <property type="entry name" value="Integrase, DNA-binding domain"/>
    <property type="match status" value="1"/>
</dbReference>
<dbReference type="InterPro" id="IPR050808">
    <property type="entry name" value="Phage_Integrase"/>
</dbReference>
<dbReference type="eggNOG" id="COG0582">
    <property type="taxonomic scope" value="Bacteria"/>
</dbReference>
<evidence type="ECO:0000256" key="1">
    <source>
        <dbReference type="ARBA" id="ARBA00008857"/>
    </source>
</evidence>
<dbReference type="Gene3D" id="1.10.150.130">
    <property type="match status" value="1"/>
</dbReference>
<dbReference type="SUPFAM" id="SSF56349">
    <property type="entry name" value="DNA breaking-rejoining enzymes"/>
    <property type="match status" value="1"/>
</dbReference>
<dbReference type="EMBL" id="CP000155">
    <property type="protein sequence ID" value="ABC27525.1"/>
    <property type="molecule type" value="Genomic_DNA"/>
</dbReference>
<dbReference type="PROSITE" id="PS51898">
    <property type="entry name" value="TYR_RECOMBINASE"/>
    <property type="match status" value="1"/>
</dbReference>
<dbReference type="HOGENOM" id="CLU_027562_0_4_6"/>
<keyword evidence="4" id="KW-0233">DNA recombination</keyword>
<dbReference type="KEGG" id="hch:HCH_00623"/>
<dbReference type="CDD" id="cd00801">
    <property type="entry name" value="INT_P4_C"/>
    <property type="match status" value="1"/>
</dbReference>
<dbReference type="AlphaFoldDB" id="Q2SP99"/>
<evidence type="ECO:0000259" key="5">
    <source>
        <dbReference type="PROSITE" id="PS51898"/>
    </source>
</evidence>
<evidence type="ECO:0000256" key="3">
    <source>
        <dbReference type="ARBA" id="ARBA00023125"/>
    </source>
</evidence>
<organism evidence="6 7">
    <name type="scientific">Hahella chejuensis (strain KCTC 2396)</name>
    <dbReference type="NCBI Taxonomy" id="349521"/>
    <lineage>
        <taxon>Bacteria</taxon>
        <taxon>Pseudomonadati</taxon>
        <taxon>Pseudomonadota</taxon>
        <taxon>Gammaproteobacteria</taxon>
        <taxon>Oceanospirillales</taxon>
        <taxon>Hahellaceae</taxon>
        <taxon>Hahella</taxon>
    </lineage>
</organism>
<keyword evidence="2" id="KW-0229">DNA integration</keyword>
<proteinExistence type="inferred from homology"/>
<dbReference type="InterPro" id="IPR013762">
    <property type="entry name" value="Integrase-like_cat_sf"/>
</dbReference>
<dbReference type="PANTHER" id="PTHR30629">
    <property type="entry name" value="PROPHAGE INTEGRASE"/>
    <property type="match status" value="1"/>
</dbReference>
<dbReference type="RefSeq" id="WP_011394602.1">
    <property type="nucleotide sequence ID" value="NC_007645.1"/>
</dbReference>
<evidence type="ECO:0000313" key="7">
    <source>
        <dbReference type="Proteomes" id="UP000000238"/>
    </source>
</evidence>
<comment type="similarity">
    <text evidence="1">Belongs to the 'phage' integrase family.</text>
</comment>
<dbReference type="InterPro" id="IPR038488">
    <property type="entry name" value="Integrase_DNA-bd_sf"/>
</dbReference>
<keyword evidence="3" id="KW-0238">DNA-binding</keyword>
<accession>Q2SP99</accession>
<dbReference type="InterPro" id="IPR011010">
    <property type="entry name" value="DNA_brk_join_enz"/>
</dbReference>
<protein>
    <submittedName>
        <fullName evidence="6">Integrase</fullName>
    </submittedName>
</protein>
<reference evidence="6 7" key="1">
    <citation type="journal article" date="2005" name="Nucleic Acids Res.">
        <title>Genomic blueprint of Hahella chejuensis, a marine microbe producing an algicidal agent.</title>
        <authorList>
            <person name="Jeong H."/>
            <person name="Yim J.H."/>
            <person name="Lee C."/>
            <person name="Choi S.-H."/>
            <person name="Park Y.K."/>
            <person name="Yoon S.H."/>
            <person name="Hur C.-G."/>
            <person name="Kang H.-Y."/>
            <person name="Kim D."/>
            <person name="Lee H.H."/>
            <person name="Park K.H."/>
            <person name="Park S.-H."/>
            <person name="Park H.-S."/>
            <person name="Lee H.K."/>
            <person name="Oh T.K."/>
            <person name="Kim J.F."/>
        </authorList>
    </citation>
    <scope>NUCLEOTIDE SEQUENCE [LARGE SCALE GENOMIC DNA]</scope>
    <source>
        <strain evidence="6 7">KCTC 2396</strain>
    </source>
</reference>
<dbReference type="PANTHER" id="PTHR30629:SF2">
    <property type="entry name" value="PROPHAGE INTEGRASE INTS-RELATED"/>
    <property type="match status" value="1"/>
</dbReference>
<gene>
    <name evidence="6" type="ordered locus">HCH_00623</name>
</gene>
<keyword evidence="7" id="KW-1185">Reference proteome</keyword>
<name>Q2SP99_HAHCH</name>
<dbReference type="Pfam" id="PF13356">
    <property type="entry name" value="Arm-DNA-bind_3"/>
    <property type="match status" value="1"/>
</dbReference>